<protein>
    <submittedName>
        <fullName evidence="1">Uncharacterized protein</fullName>
    </submittedName>
</protein>
<dbReference type="Proteomes" id="UP000050783">
    <property type="component" value="Unassembled WGS sequence"/>
</dbReference>
<accession>A0A0P1EH41</accession>
<reference evidence="1 2" key="1">
    <citation type="submission" date="2015-09" db="EMBL/GenBank/DDBJ databases">
        <authorList>
            <consortium name="Swine Surveillance"/>
        </authorList>
    </citation>
    <scope>NUCLEOTIDE SEQUENCE [LARGE SCALE GENOMIC DNA]</scope>
    <source>
        <strain evidence="1 2">CECT 4292</strain>
    </source>
</reference>
<evidence type="ECO:0000313" key="2">
    <source>
        <dbReference type="Proteomes" id="UP000050783"/>
    </source>
</evidence>
<organism evidence="1 2">
    <name type="scientific">Ruegeria atlantica</name>
    <dbReference type="NCBI Taxonomy" id="81569"/>
    <lineage>
        <taxon>Bacteria</taxon>
        <taxon>Pseudomonadati</taxon>
        <taxon>Pseudomonadota</taxon>
        <taxon>Alphaproteobacteria</taxon>
        <taxon>Rhodobacterales</taxon>
        <taxon>Roseobacteraceae</taxon>
        <taxon>Ruegeria</taxon>
    </lineage>
</organism>
<evidence type="ECO:0000313" key="1">
    <source>
        <dbReference type="EMBL" id="CUH49283.1"/>
    </source>
</evidence>
<dbReference type="AlphaFoldDB" id="A0A0P1EH41"/>
<dbReference type="EMBL" id="CYPU01000068">
    <property type="protein sequence ID" value="CUH49283.1"/>
    <property type="molecule type" value="Genomic_DNA"/>
</dbReference>
<name>A0A0P1EH41_9RHOB</name>
<gene>
    <name evidence="1" type="ORF">RUA4292_03479</name>
</gene>
<sequence>MLSVSNRSDHVIRYYVAFKFFQSLANIEEKFALTEDCQQLKKSLLHQMLKYVALTGDEIRAQVYLAYLEFFIEPKVELPKSVNYPQIEWKQQSADSKLHVKCIVESDVPFLPLKEIAESAEFKTCMNG</sequence>
<proteinExistence type="predicted"/>